<proteinExistence type="predicted"/>
<keyword evidence="2" id="KW-1185">Reference proteome</keyword>
<organism evidence="1 2">
    <name type="scientific">Paenibacillus cookii</name>
    <dbReference type="NCBI Taxonomy" id="157839"/>
    <lineage>
        <taxon>Bacteria</taxon>
        <taxon>Bacillati</taxon>
        <taxon>Bacillota</taxon>
        <taxon>Bacilli</taxon>
        <taxon>Bacillales</taxon>
        <taxon>Paenibacillaceae</taxon>
        <taxon>Paenibacillus</taxon>
    </lineage>
</organism>
<accession>A0ABQ4LWK5</accession>
<name>A0ABQ4LWK5_9BACL</name>
<evidence type="ECO:0000313" key="2">
    <source>
        <dbReference type="Proteomes" id="UP000680638"/>
    </source>
</evidence>
<dbReference type="NCBIfam" id="NF038110">
    <property type="entry name" value="Lys_methyl_FliB"/>
    <property type="match status" value="1"/>
</dbReference>
<dbReference type="RefSeq" id="WP_212949857.1">
    <property type="nucleotide sequence ID" value="NZ_BORW01000010.1"/>
</dbReference>
<gene>
    <name evidence="1" type="ORF">J21TS3_24100</name>
</gene>
<evidence type="ECO:0000313" key="1">
    <source>
        <dbReference type="EMBL" id="GIO67589.1"/>
    </source>
</evidence>
<reference evidence="1 2" key="1">
    <citation type="submission" date="2021-03" db="EMBL/GenBank/DDBJ databases">
        <title>Antimicrobial resistance genes in bacteria isolated from Japanese honey, and their potential for conferring macrolide and lincosamide resistance in the American foulbrood pathogen Paenibacillus larvae.</title>
        <authorList>
            <person name="Okamoto M."/>
            <person name="Kumagai M."/>
            <person name="Kanamori H."/>
            <person name="Takamatsu D."/>
        </authorList>
    </citation>
    <scope>NUCLEOTIDE SEQUENCE [LARGE SCALE GENOMIC DNA]</scope>
    <source>
        <strain evidence="1 2">J21TS3</strain>
    </source>
</reference>
<protein>
    <submittedName>
        <fullName evidence="1">Lysine-N-methylase</fullName>
    </submittedName>
</protein>
<sequence length="401" mass="46926">MKKKFVVLKPQYMNQFQCIGPSCPDTCCAGWKIDIDKRTYKNYRNIRNKDIANKVSEFVVRNKEESNDEKYAYIQAKEGACGFLNNGLCDIQLNFGEDYLSKTCLTYPRVFNFVDERVELSAKLSCPEIARLALSNEKPMEFDLDEEVLDARHHYSRALSTTSIWHNCFWEIRTFVIDLLQNRDFTVSERMILLGMFCEKLNSVVDSDDKSIILKVISDFKVRMHMSATKQQLNELPMVIHVQIKLLMEMIYFRQSNHAKFNEYSKQSNVAFSIETMDAKVVEECFVRGFEKYYKPFIEEHSYVLENFLVNQVFERLFLIGNHVNVLDDYILLVILYSIVRFYIQGVATYNKQMSLDEAISIIQTCAKVIEHSPAFLKNLSEHIKNSEFDTWALLMVLVKE</sequence>
<dbReference type="EMBL" id="BORW01000010">
    <property type="protein sequence ID" value="GIO67589.1"/>
    <property type="molecule type" value="Genomic_DNA"/>
</dbReference>
<dbReference type="Proteomes" id="UP000680638">
    <property type="component" value="Unassembled WGS sequence"/>
</dbReference>
<comment type="caution">
    <text evidence="1">The sequence shown here is derived from an EMBL/GenBank/DDBJ whole genome shotgun (WGS) entry which is preliminary data.</text>
</comment>